<evidence type="ECO:0000313" key="5">
    <source>
        <dbReference type="EMBL" id="MXP78672.1"/>
    </source>
</evidence>
<dbReference type="SUPFAM" id="SSF46785">
    <property type="entry name" value="Winged helix' DNA-binding domain"/>
    <property type="match status" value="1"/>
</dbReference>
<dbReference type="InterPro" id="IPR051081">
    <property type="entry name" value="HTH_MetalResp_TranReg"/>
</dbReference>
<organism evidence="5 6">
    <name type="scientific">Sporofaciens musculi</name>
    <dbReference type="NCBI Taxonomy" id="2681861"/>
    <lineage>
        <taxon>Bacteria</taxon>
        <taxon>Bacillati</taxon>
        <taxon>Bacillota</taxon>
        <taxon>Clostridia</taxon>
        <taxon>Lachnospirales</taxon>
        <taxon>Lachnospiraceae</taxon>
        <taxon>Sporofaciens</taxon>
    </lineage>
</organism>
<dbReference type="SMART" id="SM00418">
    <property type="entry name" value="HTH_ARSR"/>
    <property type="match status" value="1"/>
</dbReference>
<dbReference type="PANTHER" id="PTHR33154:SF18">
    <property type="entry name" value="ARSENICAL RESISTANCE OPERON REPRESSOR"/>
    <property type="match status" value="1"/>
</dbReference>
<dbReference type="Gene3D" id="1.10.10.10">
    <property type="entry name" value="Winged helix-like DNA-binding domain superfamily/Winged helix DNA-binding domain"/>
    <property type="match status" value="1"/>
</dbReference>
<evidence type="ECO:0000259" key="4">
    <source>
        <dbReference type="PROSITE" id="PS50987"/>
    </source>
</evidence>
<feature type="domain" description="HTH arsR-type" evidence="4">
    <location>
        <begin position="100"/>
        <end position="191"/>
    </location>
</feature>
<dbReference type="CDD" id="cd00090">
    <property type="entry name" value="HTH_ARSR"/>
    <property type="match status" value="1"/>
</dbReference>
<dbReference type="Pfam" id="PF01022">
    <property type="entry name" value="HTH_5"/>
    <property type="match status" value="1"/>
</dbReference>
<evidence type="ECO:0000256" key="1">
    <source>
        <dbReference type="ARBA" id="ARBA00023015"/>
    </source>
</evidence>
<sequence>MAAFGVNQQSCKKFRELFEIYRKNRSAFEITFQENKVYLEKLVSEAPIDISDALHSLVSEFHPETKKVYLTAVLPLIEWITPTIIFQGVLADKLELYQKNMQNAREMLPQILKLLGDKSKFEILCLLKSHGRYNLEIAEELHLTPATASHHMSMLLTNHMVTVEKKDGRVYYQLNQDTLREIMNCFTAIFL</sequence>
<keyword evidence="6" id="KW-1185">Reference proteome</keyword>
<dbReference type="InterPro" id="IPR036390">
    <property type="entry name" value="WH_DNA-bd_sf"/>
</dbReference>
<evidence type="ECO:0000256" key="2">
    <source>
        <dbReference type="ARBA" id="ARBA00023125"/>
    </source>
</evidence>
<dbReference type="RefSeq" id="WP_159755602.1">
    <property type="nucleotide sequence ID" value="NZ_WUQX01000001.1"/>
</dbReference>
<keyword evidence="2" id="KW-0238">DNA-binding</keyword>
<dbReference type="EMBL" id="WUQX01000001">
    <property type="protein sequence ID" value="MXP78672.1"/>
    <property type="molecule type" value="Genomic_DNA"/>
</dbReference>
<keyword evidence="3" id="KW-0804">Transcription</keyword>
<accession>A0A7X3SLM4</accession>
<protein>
    <submittedName>
        <fullName evidence="5">ArsR family transcriptional regulator</fullName>
    </submittedName>
</protein>
<dbReference type="InterPro" id="IPR036388">
    <property type="entry name" value="WH-like_DNA-bd_sf"/>
</dbReference>
<evidence type="ECO:0000256" key="3">
    <source>
        <dbReference type="ARBA" id="ARBA00023163"/>
    </source>
</evidence>
<reference evidence="5 6" key="1">
    <citation type="submission" date="2019-12" db="EMBL/GenBank/DDBJ databases">
        <title>Sporaefaciens musculi gen. nov., sp. nov., a novel bacterium isolated from the caecum of an obese mouse.</title>
        <authorList>
            <person name="Rasmussen T.S."/>
            <person name="Streidl T."/>
            <person name="Hitch T.C.A."/>
            <person name="Wortmann E."/>
            <person name="Deptula P."/>
            <person name="Hansen M."/>
            <person name="Nielsen D.S."/>
            <person name="Clavel T."/>
            <person name="Vogensen F.K."/>
        </authorList>
    </citation>
    <scope>NUCLEOTIDE SEQUENCE [LARGE SCALE GENOMIC DNA]</scope>
    <source>
        <strain evidence="5 6">WCA-9-b2</strain>
    </source>
</reference>
<dbReference type="GO" id="GO:0003700">
    <property type="term" value="F:DNA-binding transcription factor activity"/>
    <property type="evidence" value="ECO:0007669"/>
    <property type="project" value="InterPro"/>
</dbReference>
<comment type="caution">
    <text evidence="5">The sequence shown here is derived from an EMBL/GenBank/DDBJ whole genome shotgun (WGS) entry which is preliminary data.</text>
</comment>
<proteinExistence type="predicted"/>
<dbReference type="AlphaFoldDB" id="A0A7X3SLM4"/>
<keyword evidence="1" id="KW-0805">Transcription regulation</keyword>
<dbReference type="PANTHER" id="PTHR33154">
    <property type="entry name" value="TRANSCRIPTIONAL REGULATOR, ARSR FAMILY"/>
    <property type="match status" value="1"/>
</dbReference>
<evidence type="ECO:0000313" key="6">
    <source>
        <dbReference type="Proteomes" id="UP000460412"/>
    </source>
</evidence>
<gene>
    <name evidence="5" type="ORF">GN277_26030</name>
</gene>
<dbReference type="PRINTS" id="PR00778">
    <property type="entry name" value="HTHARSR"/>
</dbReference>
<dbReference type="InterPro" id="IPR001845">
    <property type="entry name" value="HTH_ArsR_DNA-bd_dom"/>
</dbReference>
<name>A0A7X3SLM4_9FIRM</name>
<dbReference type="GO" id="GO:0003677">
    <property type="term" value="F:DNA binding"/>
    <property type="evidence" value="ECO:0007669"/>
    <property type="project" value="UniProtKB-KW"/>
</dbReference>
<dbReference type="InterPro" id="IPR011991">
    <property type="entry name" value="ArsR-like_HTH"/>
</dbReference>
<dbReference type="PROSITE" id="PS50987">
    <property type="entry name" value="HTH_ARSR_2"/>
    <property type="match status" value="1"/>
</dbReference>
<dbReference type="Proteomes" id="UP000460412">
    <property type="component" value="Unassembled WGS sequence"/>
</dbReference>